<keyword evidence="18" id="KW-1185">Reference proteome</keyword>
<evidence type="ECO:0000259" key="15">
    <source>
        <dbReference type="Pfam" id="PF17852"/>
    </source>
</evidence>
<keyword evidence="5" id="KW-0677">Repeat</keyword>
<comment type="similarity">
    <text evidence="2">Belongs to the dynein heavy chain family.</text>
</comment>
<dbReference type="InterPro" id="IPR041589">
    <property type="entry name" value="DNAH3_AAA_lid_1"/>
</dbReference>
<dbReference type="PANTHER" id="PTHR46532">
    <property type="entry name" value="MALE FERTILITY FACTOR KL5"/>
    <property type="match status" value="1"/>
</dbReference>
<keyword evidence="9" id="KW-0175">Coiled coil</keyword>
<keyword evidence="4" id="KW-0493">Microtubule</keyword>
<sequence>MKLLDFQCEFPAQVGPTGNPDDLDPRRRGRTLSSASLTRRSCQKTNQKFLDLLNELIDMTTRDLSKNESTKYETLITIHVHQRDIFDELVRLNITDVEFSYCNEYLGCTDRLVITPLTDRCYITLAQALGMSMGGAPAGPAGTDQMDYRGLGRIYKGLAQSGAWGCFDEFNRIELPVLSVAAQQIYIVLQCKKNKKKQFIFSDGDLNPGYAGRQELPENLKIQFRTVAMMVPDRAIIMRVKLASAGFRDNQVLSRKFFTLYKLCEEQLSKQVHYDFGLRNILSVLRTLGAVKRSNPSEPEKTVVMRVLRDMNLSKLVDGDEPLFMSLINDLFPSIVLDKAGYPDLESSILNQAQETGLIPHPPWILKLVQLYETQRVRHGMMALGPSGAGKTSCIHTLMRAMSECGSPHREVRMNPKAITAAQMFGTLDVTTNDWTDGIFSTLWRKTLKAKKGEYVWIVLDGPVDAIWIENLNSVLDDNKTLTLANGDRIPMAPCCKIVFEPHNIDNASPATVSRNGMVFMSSSAWLQTLPQQQADPLRLCFTSCYQDLLDFVSTAVSPKMQVLESMYIRQTIDLLQGLLPAVDEKQGCHGDLGRLFVFAVMWSLGAVLELEDRAKMEAFLKHHSSSLDLPLPQDEQTIFEFTVSERGEWEHWSNKVPEYVYPKDHVPDYSSILVPNVDNVRTDFLLQTIVKQRKAVLLIGEQGTAKTVMIKGYTSKLDPEQHLSKTLNFSSATLPAMFQRTIESYIDKRMGATYGPLGGRRMTVSIDDINMPVINEWGDQITNEIVRQLMEQGGFYSLDRPGEFITVVDVQLVAAMIHPGGGRNDIPERLKRHFSIFNCTLPSNSSIDKIFGTVARGHFCPERGFPPGRVWQAVKAKMLPSPAKFHYIFNLRDLSRIWQGILT</sequence>
<dbReference type="InterPro" id="IPR041466">
    <property type="entry name" value="Dynein_AAA5_ext"/>
</dbReference>
<feature type="non-terminal residue" evidence="17">
    <location>
        <position position="1"/>
    </location>
</feature>
<dbReference type="InterPro" id="IPR026983">
    <property type="entry name" value="DHC"/>
</dbReference>
<feature type="domain" description="Dynein heavy chain hydrolytic ATP-binding dynein motor region" evidence="14">
    <location>
        <begin position="101"/>
        <end position="143"/>
    </location>
</feature>
<evidence type="ECO:0000256" key="6">
    <source>
        <dbReference type="ARBA" id="ARBA00022741"/>
    </source>
</evidence>
<dbReference type="InterPro" id="IPR035699">
    <property type="entry name" value="AAA_6"/>
</dbReference>
<feature type="domain" description="Dynein heavy chain AAA 5 extension" evidence="15">
    <location>
        <begin position="540"/>
        <end position="655"/>
    </location>
</feature>
<dbReference type="Pfam" id="PF17852">
    <property type="entry name" value="Dynein_AAA_lid"/>
    <property type="match status" value="1"/>
</dbReference>
<dbReference type="GO" id="GO:0005524">
    <property type="term" value="F:ATP binding"/>
    <property type="evidence" value="ECO:0007669"/>
    <property type="project" value="UniProtKB-KW"/>
</dbReference>
<dbReference type="Pfam" id="PF12774">
    <property type="entry name" value="AAA_6"/>
    <property type="match status" value="2"/>
</dbReference>
<evidence type="ECO:0000256" key="1">
    <source>
        <dbReference type="ARBA" id="ARBA00004430"/>
    </source>
</evidence>
<dbReference type="GO" id="GO:0051959">
    <property type="term" value="F:dynein light intermediate chain binding"/>
    <property type="evidence" value="ECO:0007669"/>
    <property type="project" value="InterPro"/>
</dbReference>
<evidence type="ECO:0000256" key="3">
    <source>
        <dbReference type="ARBA" id="ARBA00022490"/>
    </source>
</evidence>
<dbReference type="Pfam" id="PF17857">
    <property type="entry name" value="AAA_lid_1"/>
    <property type="match status" value="1"/>
</dbReference>
<dbReference type="GO" id="GO:0005874">
    <property type="term" value="C:microtubule"/>
    <property type="evidence" value="ECO:0007669"/>
    <property type="project" value="UniProtKB-KW"/>
</dbReference>
<dbReference type="FunFam" id="3.40.50.300:FF:000543">
    <property type="entry name" value="Dynein axonemal heavy chain 5"/>
    <property type="match status" value="1"/>
</dbReference>
<dbReference type="Proteomes" id="UP001219934">
    <property type="component" value="Unassembled WGS sequence"/>
</dbReference>
<evidence type="ECO:0000256" key="8">
    <source>
        <dbReference type="ARBA" id="ARBA00023017"/>
    </source>
</evidence>
<dbReference type="InterPro" id="IPR043157">
    <property type="entry name" value="Dynein_AAA1S"/>
</dbReference>
<feature type="domain" description="Dynein heavy chain 3 AAA+ lid" evidence="16">
    <location>
        <begin position="872"/>
        <end position="903"/>
    </location>
</feature>
<dbReference type="InterPro" id="IPR027417">
    <property type="entry name" value="P-loop_NTPase"/>
</dbReference>
<evidence type="ECO:0000259" key="16">
    <source>
        <dbReference type="Pfam" id="PF17857"/>
    </source>
</evidence>
<evidence type="ECO:0000313" key="18">
    <source>
        <dbReference type="Proteomes" id="UP001219934"/>
    </source>
</evidence>
<evidence type="ECO:0000256" key="9">
    <source>
        <dbReference type="ARBA" id="ARBA00023054"/>
    </source>
</evidence>
<evidence type="ECO:0000256" key="11">
    <source>
        <dbReference type="ARBA" id="ARBA00023175"/>
    </source>
</evidence>
<organism evidence="17 18">
    <name type="scientific">Pogonophryne albipinna</name>
    <dbReference type="NCBI Taxonomy" id="1090488"/>
    <lineage>
        <taxon>Eukaryota</taxon>
        <taxon>Metazoa</taxon>
        <taxon>Chordata</taxon>
        <taxon>Craniata</taxon>
        <taxon>Vertebrata</taxon>
        <taxon>Euteleostomi</taxon>
        <taxon>Actinopterygii</taxon>
        <taxon>Neopterygii</taxon>
        <taxon>Teleostei</taxon>
        <taxon>Neoteleostei</taxon>
        <taxon>Acanthomorphata</taxon>
        <taxon>Eupercaria</taxon>
        <taxon>Perciformes</taxon>
        <taxon>Notothenioidei</taxon>
        <taxon>Pogonophryne</taxon>
    </lineage>
</organism>
<dbReference type="Gene3D" id="3.40.50.300">
    <property type="entry name" value="P-loop containing nucleotide triphosphate hydrolases"/>
    <property type="match status" value="4"/>
</dbReference>
<dbReference type="Gene3D" id="1.10.472.130">
    <property type="match status" value="1"/>
</dbReference>
<dbReference type="GO" id="GO:0005858">
    <property type="term" value="C:axonemal dynein complex"/>
    <property type="evidence" value="ECO:0007669"/>
    <property type="project" value="TreeGrafter"/>
</dbReference>
<evidence type="ECO:0000256" key="5">
    <source>
        <dbReference type="ARBA" id="ARBA00022737"/>
    </source>
</evidence>
<evidence type="ECO:0000259" key="14">
    <source>
        <dbReference type="Pfam" id="PF12774"/>
    </source>
</evidence>
<dbReference type="EMBL" id="JAPTMU010000002">
    <property type="protein sequence ID" value="KAJ4946956.1"/>
    <property type="molecule type" value="Genomic_DNA"/>
</dbReference>
<feature type="domain" description="Dynein heavy chain hydrolytic ATP-binding dynein motor region" evidence="14">
    <location>
        <begin position="144"/>
        <end position="392"/>
    </location>
</feature>
<evidence type="ECO:0000256" key="12">
    <source>
        <dbReference type="ARBA" id="ARBA00023212"/>
    </source>
</evidence>
<keyword evidence="8" id="KW-0243">Dynein</keyword>
<dbReference type="FunFam" id="1.10.472.130:FF:000009">
    <property type="entry name" value="Dynein heavy chain 5, axonemal"/>
    <property type="match status" value="1"/>
</dbReference>
<dbReference type="PANTHER" id="PTHR46532:SF13">
    <property type="entry name" value="CYTOPLASMIC DYNEIN 1 HEAVY CHAIN 1"/>
    <property type="match status" value="1"/>
</dbReference>
<keyword evidence="6" id="KW-0547">Nucleotide-binding</keyword>
<dbReference type="FunFam" id="3.40.50.300:FF:001221">
    <property type="entry name" value="Axonemal dynein heavy chain 8"/>
    <property type="match status" value="1"/>
</dbReference>
<comment type="subcellular location">
    <subcellularLocation>
        <location evidence="1">Cytoplasm</location>
        <location evidence="1">Cytoskeleton</location>
        <location evidence="1">Cilium axoneme</location>
    </subcellularLocation>
</comment>
<dbReference type="Gene3D" id="1.20.58.1120">
    <property type="match status" value="1"/>
</dbReference>
<evidence type="ECO:0000256" key="10">
    <source>
        <dbReference type="ARBA" id="ARBA00023069"/>
    </source>
</evidence>
<keyword evidence="11" id="KW-0505">Motor protein</keyword>
<dbReference type="SUPFAM" id="SSF52540">
    <property type="entry name" value="P-loop containing nucleoside triphosphate hydrolases"/>
    <property type="match status" value="3"/>
</dbReference>
<keyword evidence="13" id="KW-0966">Cell projection</keyword>
<evidence type="ECO:0000256" key="2">
    <source>
        <dbReference type="ARBA" id="ARBA00008887"/>
    </source>
</evidence>
<protein>
    <submittedName>
        <fullName evidence="17">Uncharacterized protein</fullName>
    </submittedName>
</protein>
<reference evidence="17" key="1">
    <citation type="submission" date="2022-11" db="EMBL/GenBank/DDBJ databases">
        <title>Chromosome-level genome of Pogonophryne albipinna.</title>
        <authorList>
            <person name="Jo E."/>
        </authorList>
    </citation>
    <scope>NUCLEOTIDE SEQUENCE</scope>
    <source>
        <strain evidence="17">SGF0006</strain>
        <tissue evidence="17">Muscle</tissue>
    </source>
</reference>
<dbReference type="GO" id="GO:0045505">
    <property type="term" value="F:dynein intermediate chain binding"/>
    <property type="evidence" value="ECO:0007669"/>
    <property type="project" value="InterPro"/>
</dbReference>
<keyword evidence="7" id="KW-0067">ATP-binding</keyword>
<keyword evidence="10" id="KW-0969">Cilium</keyword>
<name>A0AAD6BKR4_9TELE</name>
<evidence type="ECO:0000256" key="4">
    <source>
        <dbReference type="ARBA" id="ARBA00022701"/>
    </source>
</evidence>
<dbReference type="Gene3D" id="1.10.8.710">
    <property type="match status" value="1"/>
</dbReference>
<evidence type="ECO:0000313" key="17">
    <source>
        <dbReference type="EMBL" id="KAJ4946956.1"/>
    </source>
</evidence>
<dbReference type="GO" id="GO:0007018">
    <property type="term" value="P:microtubule-based movement"/>
    <property type="evidence" value="ECO:0007669"/>
    <property type="project" value="InterPro"/>
</dbReference>
<comment type="caution">
    <text evidence="17">The sequence shown here is derived from an EMBL/GenBank/DDBJ whole genome shotgun (WGS) entry which is preliminary data.</text>
</comment>
<evidence type="ECO:0000256" key="13">
    <source>
        <dbReference type="ARBA" id="ARBA00023273"/>
    </source>
</evidence>
<dbReference type="Gene3D" id="1.20.920.30">
    <property type="match status" value="1"/>
</dbReference>
<proteinExistence type="inferred from homology"/>
<dbReference type="AlphaFoldDB" id="A0AAD6BKR4"/>
<evidence type="ECO:0000256" key="7">
    <source>
        <dbReference type="ARBA" id="ARBA00022840"/>
    </source>
</evidence>
<dbReference type="Pfam" id="PF12775">
    <property type="entry name" value="AAA_7"/>
    <property type="match status" value="1"/>
</dbReference>
<gene>
    <name evidence="17" type="ORF">JOQ06_008999</name>
</gene>
<keyword evidence="3" id="KW-0963">Cytoplasm</keyword>
<dbReference type="FunFam" id="1.10.8.710:FF:000003">
    <property type="entry name" value="Dynein axonemal heavy chain 5"/>
    <property type="match status" value="1"/>
</dbReference>
<accession>A0AAD6BKR4</accession>
<keyword evidence="12" id="KW-0206">Cytoskeleton</keyword>